<feature type="transmembrane region" description="Helical" evidence="1">
    <location>
        <begin position="376"/>
        <end position="394"/>
    </location>
</feature>
<evidence type="ECO:0000313" key="2">
    <source>
        <dbReference type="EMBL" id="PTQ59343.1"/>
    </source>
</evidence>
<organism evidence="2 3">
    <name type="scientific">Sphingomonas aurantiaca</name>
    <dbReference type="NCBI Taxonomy" id="185949"/>
    <lineage>
        <taxon>Bacteria</taxon>
        <taxon>Pseudomonadati</taxon>
        <taxon>Pseudomonadota</taxon>
        <taxon>Alphaproteobacteria</taxon>
        <taxon>Sphingomonadales</taxon>
        <taxon>Sphingomonadaceae</taxon>
        <taxon>Sphingomonas</taxon>
    </lineage>
</organism>
<evidence type="ECO:0008006" key="4">
    <source>
        <dbReference type="Google" id="ProtNLM"/>
    </source>
</evidence>
<feature type="transmembrane region" description="Helical" evidence="1">
    <location>
        <begin position="194"/>
        <end position="215"/>
    </location>
</feature>
<keyword evidence="1" id="KW-1133">Transmembrane helix</keyword>
<feature type="transmembrane region" description="Helical" evidence="1">
    <location>
        <begin position="253"/>
        <end position="270"/>
    </location>
</feature>
<keyword evidence="1" id="KW-0812">Transmembrane</keyword>
<keyword evidence="3" id="KW-1185">Reference proteome</keyword>
<sequence>MLTQFADRLMRLMPPQLPALKSGVLVMIRRVWLALLLLVVAIQLAGLGFVLFDTYRIDPALRAIGLELKFDDDTRPVVTSLRADLISAGARPGDLIVSVAGRRYAPDVSALTLARAIMAVPGDVVTLGLLKPEGREILIQARRSAHMPNGDARNPIPLAVRMAVRLLFTLLCSISLLGSSFVMLYRRPGDPEALLLGLSFLGIAASVDPPLLMWMSIGVDWMIDVLTGLWWPMLVIALAAFPDGRFTPRGLRCSIVFAPLLGVVLMLNYLNETASLLLGVGVPLLLLVAQRIRYRRLQPGGERQQIKWAALGFAMGLLLVGASLAMSLAAFDQWPATIRGIWLLGTVCLFNLGFAIMPLGLLVSLIRYRLWDVDQVISRSVAYTVVTSGIVLLWTLLSDLAKHLVAAVMGPGNAMLGLGLGAIVAAGVFLPAQRAMLHWSKRRFNPSSIDLERLPARLLLWRDRCDAPEVAARVLDVAMRALHASSGAVFGRTPTGHSLLARRCRNAEDAAPVAWLSPDGARDRGGYVLHLEDEDGLAGWLILMPRDDGSPLPKSERRTLSTAAGPIAQALRIASQARGKGLIPRHIAEELRDRLDRLEQDRPRPA</sequence>
<dbReference type="AlphaFoldDB" id="A0A2T5GJ52"/>
<accession>A0A2T5GJ52</accession>
<evidence type="ECO:0000313" key="3">
    <source>
        <dbReference type="Proteomes" id="UP000244189"/>
    </source>
</evidence>
<evidence type="ECO:0000256" key="1">
    <source>
        <dbReference type="SAM" id="Phobius"/>
    </source>
</evidence>
<feature type="transmembrane region" description="Helical" evidence="1">
    <location>
        <begin position="414"/>
        <end position="432"/>
    </location>
</feature>
<keyword evidence="1" id="KW-0472">Membrane</keyword>
<proteinExistence type="predicted"/>
<feature type="transmembrane region" description="Helical" evidence="1">
    <location>
        <begin position="306"/>
        <end position="329"/>
    </location>
</feature>
<dbReference type="EMBL" id="QAOG01000005">
    <property type="protein sequence ID" value="PTQ59343.1"/>
    <property type="molecule type" value="Genomic_DNA"/>
</dbReference>
<comment type="caution">
    <text evidence="2">The sequence shown here is derived from an EMBL/GenBank/DDBJ whole genome shotgun (WGS) entry which is preliminary data.</text>
</comment>
<feature type="transmembrane region" description="Helical" evidence="1">
    <location>
        <begin position="221"/>
        <end position="241"/>
    </location>
</feature>
<dbReference type="Proteomes" id="UP000244189">
    <property type="component" value="Unassembled WGS sequence"/>
</dbReference>
<reference evidence="2 3" key="1">
    <citation type="submission" date="2018-04" db="EMBL/GenBank/DDBJ databases">
        <title>Genomic Encyclopedia of Type Strains, Phase III (KMG-III): the genomes of soil and plant-associated and newly described type strains.</title>
        <authorList>
            <person name="Whitman W."/>
        </authorList>
    </citation>
    <scope>NUCLEOTIDE SEQUENCE [LARGE SCALE GENOMIC DNA]</scope>
    <source>
        <strain evidence="2 3">MA101b</strain>
    </source>
</reference>
<feature type="transmembrane region" description="Helical" evidence="1">
    <location>
        <begin position="31"/>
        <end position="52"/>
    </location>
</feature>
<dbReference type="RefSeq" id="WP_107959100.1">
    <property type="nucleotide sequence ID" value="NZ_QAOG01000005.1"/>
</dbReference>
<gene>
    <name evidence="2" type="ORF">C8J26_3086</name>
</gene>
<feature type="transmembrane region" description="Helical" evidence="1">
    <location>
        <begin position="341"/>
        <end position="364"/>
    </location>
</feature>
<feature type="transmembrane region" description="Helical" evidence="1">
    <location>
        <begin position="162"/>
        <end position="182"/>
    </location>
</feature>
<name>A0A2T5GJ52_9SPHN</name>
<protein>
    <recommendedName>
        <fullName evidence="4">PDZ domain-containing protein</fullName>
    </recommendedName>
</protein>